<feature type="signal peptide" evidence="10">
    <location>
        <begin position="1"/>
        <end position="23"/>
    </location>
</feature>
<dbReference type="Gene3D" id="3.30.465.10">
    <property type="match status" value="1"/>
</dbReference>
<evidence type="ECO:0000256" key="2">
    <source>
        <dbReference type="ARBA" id="ARBA00004913"/>
    </source>
</evidence>
<dbReference type="InterPro" id="IPR016167">
    <property type="entry name" value="FAD-bd_PCMH_sub1"/>
</dbReference>
<dbReference type="InterPro" id="IPR012951">
    <property type="entry name" value="BBE"/>
</dbReference>
<comment type="cofactor">
    <cofactor evidence="1">
        <name>FAD</name>
        <dbReference type="ChEBI" id="CHEBI:57692"/>
    </cofactor>
</comment>
<dbReference type="PANTHER" id="PTHR32448">
    <property type="entry name" value="OS08G0158400 PROTEIN"/>
    <property type="match status" value="1"/>
</dbReference>
<gene>
    <name evidence="12" type="ORF">Slati_1963000</name>
</gene>
<proteinExistence type="inferred from homology"/>
<organism evidence="12">
    <name type="scientific">Sesamum latifolium</name>
    <dbReference type="NCBI Taxonomy" id="2727402"/>
    <lineage>
        <taxon>Eukaryota</taxon>
        <taxon>Viridiplantae</taxon>
        <taxon>Streptophyta</taxon>
        <taxon>Embryophyta</taxon>
        <taxon>Tracheophyta</taxon>
        <taxon>Spermatophyta</taxon>
        <taxon>Magnoliopsida</taxon>
        <taxon>eudicotyledons</taxon>
        <taxon>Gunneridae</taxon>
        <taxon>Pentapetalae</taxon>
        <taxon>asterids</taxon>
        <taxon>lamiids</taxon>
        <taxon>Lamiales</taxon>
        <taxon>Pedaliaceae</taxon>
        <taxon>Sesamum</taxon>
    </lineage>
</organism>
<evidence type="ECO:0000256" key="8">
    <source>
        <dbReference type="ARBA" id="ARBA00023157"/>
    </source>
</evidence>
<dbReference type="AlphaFoldDB" id="A0AAW2WLI8"/>
<dbReference type="FunFam" id="3.30.43.10:FF:000004">
    <property type="entry name" value="Berberine bridge enzyme-like 15"/>
    <property type="match status" value="1"/>
</dbReference>
<dbReference type="GO" id="GO:0016491">
    <property type="term" value="F:oxidoreductase activity"/>
    <property type="evidence" value="ECO:0007669"/>
    <property type="project" value="InterPro"/>
</dbReference>
<feature type="chain" id="PRO_5043408172" evidence="10">
    <location>
        <begin position="24"/>
        <end position="541"/>
    </location>
</feature>
<comment type="pathway">
    <text evidence="2">Alkaloid biosynthesis.</text>
</comment>
<dbReference type="InterPro" id="IPR016166">
    <property type="entry name" value="FAD-bd_PCMH"/>
</dbReference>
<sequence>MKTPSISTLFFILFVITFSCSCAASVHDHVDGFLKCLKEEFHNYTSISSLVYTPTNSSYSSVLQFSIHNLRFESKSIPKPLVIITPEHESQIPPLIYCAKENHLQIRTRSGGHDFEGLSYVAEVPFVVIDLINLTEITIDAQQKTAWVQSGATIGTLYYRIAEKSPTLGFPAGACPTIGVGGHFSGGAYGALLRKYGLAADHVIDARVVDVNGRILDRESMGEDLFWAIRGGGGASFGVILAWKIQLVDVPKIVTTFTVQRTLEQNATQLIHRWQYIAHKFDSDLFILIRVAGENSNQGRRNMTISASFSALFLGGIDRLLPLMQESFPELGLVRKDCTEMSWIQSVLYFQGFPIESPELLLNRTQPFSGYFKGKSDYVKKPIPEYEFEGIWRFFYEPEAEGSDIVLIPYGGRMAEISESAIPFPHRAGNLYKILYAGNWQEAQNTDKIISWLRRFYSYMARYVSKSPREAFVNYRDLDIGVNNNKGKISYARASIWGRKYFKNNFDRLVRVKTAVDPKNFFRNEQSIPQGAQRKMTKIIL</sequence>
<keyword evidence="7" id="KW-0274">FAD</keyword>
<keyword evidence="5" id="KW-0285">Flavoprotein</keyword>
<name>A0AAW2WLI8_9LAMI</name>
<dbReference type="GO" id="GO:0071949">
    <property type="term" value="F:FAD binding"/>
    <property type="evidence" value="ECO:0007669"/>
    <property type="project" value="InterPro"/>
</dbReference>
<comment type="caution">
    <text evidence="12">The sequence shown here is derived from an EMBL/GenBank/DDBJ whole genome shotgun (WGS) entry which is preliminary data.</text>
</comment>
<evidence type="ECO:0000256" key="5">
    <source>
        <dbReference type="ARBA" id="ARBA00022630"/>
    </source>
</evidence>
<dbReference type="InterPro" id="IPR016169">
    <property type="entry name" value="FAD-bd_PCMH_sub2"/>
</dbReference>
<keyword evidence="8" id="KW-1015">Disulfide bond</keyword>
<feature type="domain" description="FAD-binding PCMH-type" evidence="11">
    <location>
        <begin position="76"/>
        <end position="250"/>
    </location>
</feature>
<dbReference type="InterPro" id="IPR036318">
    <property type="entry name" value="FAD-bd_PCMH-like_sf"/>
</dbReference>
<reference evidence="12" key="2">
    <citation type="journal article" date="2024" name="Plant">
        <title>Genomic evolution and insights into agronomic trait innovations of Sesamum species.</title>
        <authorList>
            <person name="Miao H."/>
            <person name="Wang L."/>
            <person name="Qu L."/>
            <person name="Liu H."/>
            <person name="Sun Y."/>
            <person name="Le M."/>
            <person name="Wang Q."/>
            <person name="Wei S."/>
            <person name="Zheng Y."/>
            <person name="Lin W."/>
            <person name="Duan Y."/>
            <person name="Cao H."/>
            <person name="Xiong S."/>
            <person name="Wang X."/>
            <person name="Wei L."/>
            <person name="Li C."/>
            <person name="Ma Q."/>
            <person name="Ju M."/>
            <person name="Zhao R."/>
            <person name="Li G."/>
            <person name="Mu C."/>
            <person name="Tian Q."/>
            <person name="Mei H."/>
            <person name="Zhang T."/>
            <person name="Gao T."/>
            <person name="Zhang H."/>
        </authorList>
    </citation>
    <scope>NUCLEOTIDE SEQUENCE</scope>
    <source>
        <strain evidence="12">KEN1</strain>
    </source>
</reference>
<comment type="similarity">
    <text evidence="3">Belongs to the oxygen-dependent FAD-linked oxidoreductase family.</text>
</comment>
<dbReference type="SUPFAM" id="SSF56176">
    <property type="entry name" value="FAD-binding/transporter-associated domain-like"/>
    <property type="match status" value="1"/>
</dbReference>
<evidence type="ECO:0000256" key="10">
    <source>
        <dbReference type="SAM" id="SignalP"/>
    </source>
</evidence>
<keyword evidence="4" id="KW-0017">Alkaloid metabolism</keyword>
<dbReference type="Gene3D" id="3.40.462.20">
    <property type="match status" value="1"/>
</dbReference>
<evidence type="ECO:0000313" key="12">
    <source>
        <dbReference type="EMBL" id="KAL0442403.1"/>
    </source>
</evidence>
<evidence type="ECO:0000256" key="4">
    <source>
        <dbReference type="ARBA" id="ARBA00022589"/>
    </source>
</evidence>
<dbReference type="InterPro" id="IPR006094">
    <property type="entry name" value="Oxid_FAD_bind_N"/>
</dbReference>
<dbReference type="Pfam" id="PF08031">
    <property type="entry name" value="BBE"/>
    <property type="match status" value="1"/>
</dbReference>
<reference evidence="12" key="1">
    <citation type="submission" date="2020-06" db="EMBL/GenBank/DDBJ databases">
        <authorList>
            <person name="Li T."/>
            <person name="Hu X."/>
            <person name="Zhang T."/>
            <person name="Song X."/>
            <person name="Zhang H."/>
            <person name="Dai N."/>
            <person name="Sheng W."/>
            <person name="Hou X."/>
            <person name="Wei L."/>
        </authorList>
    </citation>
    <scope>NUCLEOTIDE SEQUENCE</scope>
    <source>
        <strain evidence="12">KEN1</strain>
        <tissue evidence="12">Leaf</tissue>
    </source>
</reference>
<evidence type="ECO:0000256" key="3">
    <source>
        <dbReference type="ARBA" id="ARBA00005466"/>
    </source>
</evidence>
<dbReference type="PROSITE" id="PS51257">
    <property type="entry name" value="PROKAR_LIPOPROTEIN"/>
    <property type="match status" value="1"/>
</dbReference>
<keyword evidence="6 10" id="KW-0732">Signal</keyword>
<protein>
    <submittedName>
        <fullName evidence="12">Cannabidiolic acid synthase</fullName>
    </submittedName>
</protein>
<evidence type="ECO:0000256" key="1">
    <source>
        <dbReference type="ARBA" id="ARBA00001974"/>
    </source>
</evidence>
<evidence type="ECO:0000256" key="7">
    <source>
        <dbReference type="ARBA" id="ARBA00022827"/>
    </source>
</evidence>
<dbReference type="EMBL" id="JACGWN010000007">
    <property type="protein sequence ID" value="KAL0442403.1"/>
    <property type="molecule type" value="Genomic_DNA"/>
</dbReference>
<accession>A0AAW2WLI8</accession>
<evidence type="ECO:0000256" key="9">
    <source>
        <dbReference type="ARBA" id="ARBA00023180"/>
    </source>
</evidence>
<evidence type="ECO:0000256" key="6">
    <source>
        <dbReference type="ARBA" id="ARBA00022729"/>
    </source>
</evidence>
<evidence type="ECO:0000259" key="11">
    <source>
        <dbReference type="PROSITE" id="PS51387"/>
    </source>
</evidence>
<dbReference type="Pfam" id="PF01565">
    <property type="entry name" value="FAD_binding_4"/>
    <property type="match status" value="1"/>
</dbReference>
<dbReference type="Gene3D" id="3.30.43.10">
    <property type="entry name" value="Uridine Diphospho-n-acetylenolpyruvylglucosamine Reductase, domain 2"/>
    <property type="match status" value="1"/>
</dbReference>
<dbReference type="PROSITE" id="PS51387">
    <property type="entry name" value="FAD_PCMH"/>
    <property type="match status" value="1"/>
</dbReference>
<keyword evidence="9" id="KW-0325">Glycoprotein</keyword>